<dbReference type="SUPFAM" id="SSF52540">
    <property type="entry name" value="P-loop containing nucleoside triphosphate hydrolases"/>
    <property type="match status" value="1"/>
</dbReference>
<feature type="binding site" evidence="5">
    <location>
        <begin position="206"/>
        <end position="210"/>
    </location>
    <ligand>
        <name>GTP</name>
        <dbReference type="ChEBI" id="CHEBI:37565"/>
    </ligand>
</feature>
<feature type="binding site" evidence="6">
    <location>
        <position position="186"/>
    </location>
    <ligand>
        <name>Mg(2+)</name>
        <dbReference type="ChEBI" id="CHEBI:18420"/>
    </ligand>
</feature>
<evidence type="ECO:0000256" key="3">
    <source>
        <dbReference type="ARBA" id="ARBA00023134"/>
    </source>
</evidence>
<dbReference type="GO" id="GO:0007188">
    <property type="term" value="P:adenylate cyclase-modulating G protein-coupled receptor signaling pathway"/>
    <property type="evidence" value="ECO:0007669"/>
    <property type="project" value="TreeGrafter"/>
</dbReference>
<dbReference type="AlphaFoldDB" id="A0A3P3YMA4"/>
<gene>
    <name evidence="7" type="ORF">PLBR_LOCUS8541</name>
</gene>
<dbReference type="PANTHER" id="PTHR10218:SF302">
    <property type="entry name" value="GUANINE NUCLEOTIDE-BINDING PROTEIN ALPHA-5 SUBUNIT"/>
    <property type="match status" value="1"/>
</dbReference>
<evidence type="ECO:0008006" key="9">
    <source>
        <dbReference type="Google" id="ProtNLM"/>
    </source>
</evidence>
<reference evidence="7 8" key="1">
    <citation type="submission" date="2018-03" db="EMBL/GenBank/DDBJ databases">
        <authorList>
            <person name="Fogelqvist J."/>
        </authorList>
    </citation>
    <scope>NUCLEOTIDE SEQUENCE [LARGE SCALE GENOMIC DNA]</scope>
</reference>
<evidence type="ECO:0000256" key="4">
    <source>
        <dbReference type="ARBA" id="ARBA00023224"/>
    </source>
</evidence>
<accession>A0A3P3YMA4</accession>
<dbReference type="GO" id="GO:0005737">
    <property type="term" value="C:cytoplasm"/>
    <property type="evidence" value="ECO:0007669"/>
    <property type="project" value="TreeGrafter"/>
</dbReference>
<dbReference type="PRINTS" id="PR00318">
    <property type="entry name" value="GPROTEINA"/>
</dbReference>
<dbReference type="GO" id="GO:0046872">
    <property type="term" value="F:metal ion binding"/>
    <property type="evidence" value="ECO:0007669"/>
    <property type="project" value="UniProtKB-KW"/>
</dbReference>
<dbReference type="InterPro" id="IPR011025">
    <property type="entry name" value="GproteinA_insert"/>
</dbReference>
<dbReference type="PANTHER" id="PTHR10218">
    <property type="entry name" value="GTP-BINDING PROTEIN ALPHA SUBUNIT"/>
    <property type="match status" value="1"/>
</dbReference>
<keyword evidence="7" id="KW-0496">Mitochondrion</keyword>
<evidence type="ECO:0000256" key="6">
    <source>
        <dbReference type="PIRSR" id="PIRSR601019-2"/>
    </source>
</evidence>
<evidence type="ECO:0000256" key="5">
    <source>
        <dbReference type="PIRSR" id="PIRSR601019-1"/>
    </source>
</evidence>
<dbReference type="GO" id="GO:0005834">
    <property type="term" value="C:heterotrimeric G-protein complex"/>
    <property type="evidence" value="ECO:0007669"/>
    <property type="project" value="TreeGrafter"/>
</dbReference>
<keyword evidence="6" id="KW-0460">Magnesium</keyword>
<dbReference type="InterPro" id="IPR027417">
    <property type="entry name" value="P-loop_NTPase"/>
</dbReference>
<feature type="binding site" evidence="6">
    <location>
        <position position="48"/>
    </location>
    <ligand>
        <name>Mg(2+)</name>
        <dbReference type="ChEBI" id="CHEBI:18420"/>
    </ligand>
</feature>
<sequence>MACCPGRLPQDEQEVHASTSINRILVSERAKARIPQCLLLGTGESGKSTIFKQMRMLHGAGYSEAQLTEARVMIRAAIRKDVAALAEAARSRRILDQVGVDNAAYPSNVQAAIDTIAASADDVPLEQLVDQIELMWADPTVRKVYDLRHLYQLSDGAHYFLDKIGIAAKGDWVPNTEDLIRTRVRTNGAVDQVLNFRNNEQLRMVDVGGQRSERRKW</sequence>
<geneLocation type="mitochondrion" evidence="7"/>
<dbReference type="Proteomes" id="UP000290189">
    <property type="component" value="Unassembled WGS sequence"/>
</dbReference>
<evidence type="ECO:0000256" key="1">
    <source>
        <dbReference type="ARBA" id="ARBA00022723"/>
    </source>
</evidence>
<keyword evidence="1 6" id="KW-0479">Metal-binding</keyword>
<keyword evidence="2 5" id="KW-0547">Nucleotide-binding</keyword>
<dbReference type="GO" id="GO:0003924">
    <property type="term" value="F:GTPase activity"/>
    <property type="evidence" value="ECO:0007669"/>
    <property type="project" value="InterPro"/>
</dbReference>
<dbReference type="SUPFAM" id="SSF47895">
    <property type="entry name" value="Transducin (alpha subunit), insertion domain"/>
    <property type="match status" value="1"/>
</dbReference>
<dbReference type="SMART" id="SM00275">
    <property type="entry name" value="G_alpha"/>
    <property type="match status" value="1"/>
</dbReference>
<dbReference type="GO" id="GO:0001664">
    <property type="term" value="F:G protein-coupled receptor binding"/>
    <property type="evidence" value="ECO:0007669"/>
    <property type="project" value="TreeGrafter"/>
</dbReference>
<protein>
    <recommendedName>
        <fullName evidence="9">G-protein alpha subunit</fullName>
    </recommendedName>
</protein>
<name>A0A3P3YMA4_PLABS</name>
<keyword evidence="4" id="KW-0807">Transducer</keyword>
<evidence type="ECO:0000256" key="2">
    <source>
        <dbReference type="ARBA" id="ARBA00022741"/>
    </source>
</evidence>
<dbReference type="GO" id="GO:0005525">
    <property type="term" value="F:GTP binding"/>
    <property type="evidence" value="ECO:0007669"/>
    <property type="project" value="UniProtKB-KW"/>
</dbReference>
<feature type="binding site" evidence="5">
    <location>
        <begin position="44"/>
        <end position="49"/>
    </location>
    <ligand>
        <name>GTP</name>
        <dbReference type="ChEBI" id="CHEBI:37565"/>
    </ligand>
</feature>
<dbReference type="InterPro" id="IPR001019">
    <property type="entry name" value="Gprotein_alpha_su"/>
</dbReference>
<keyword evidence="3 5" id="KW-0342">GTP-binding</keyword>
<proteinExistence type="predicted"/>
<dbReference type="GO" id="GO:0031683">
    <property type="term" value="F:G-protein beta/gamma-subunit complex binding"/>
    <property type="evidence" value="ECO:0007669"/>
    <property type="project" value="InterPro"/>
</dbReference>
<evidence type="ECO:0000313" key="8">
    <source>
        <dbReference type="Proteomes" id="UP000290189"/>
    </source>
</evidence>
<evidence type="ECO:0000313" key="7">
    <source>
        <dbReference type="EMBL" id="SPR01326.1"/>
    </source>
</evidence>
<organism evidence="7 8">
    <name type="scientific">Plasmodiophora brassicae</name>
    <name type="common">Clubroot disease agent</name>
    <dbReference type="NCBI Taxonomy" id="37360"/>
    <lineage>
        <taxon>Eukaryota</taxon>
        <taxon>Sar</taxon>
        <taxon>Rhizaria</taxon>
        <taxon>Endomyxa</taxon>
        <taxon>Phytomyxea</taxon>
        <taxon>Plasmodiophorida</taxon>
        <taxon>Plasmodiophoridae</taxon>
        <taxon>Plasmodiophora</taxon>
    </lineage>
</organism>
<dbReference type="EMBL" id="OVEO01000017">
    <property type="protein sequence ID" value="SPR01326.1"/>
    <property type="molecule type" value="Genomic_DNA"/>
</dbReference>
<dbReference type="Gene3D" id="3.40.50.300">
    <property type="entry name" value="P-loop containing nucleotide triphosphate hydrolases"/>
    <property type="match status" value="2"/>
</dbReference>
<dbReference type="Pfam" id="PF00503">
    <property type="entry name" value="G-alpha"/>
    <property type="match status" value="1"/>
</dbReference>
<dbReference type="PROSITE" id="PS51882">
    <property type="entry name" value="G_ALPHA"/>
    <property type="match status" value="1"/>
</dbReference>